<feature type="domain" description="RNase H type-1" evidence="1">
    <location>
        <begin position="66"/>
        <end position="188"/>
    </location>
</feature>
<evidence type="ECO:0000259" key="1">
    <source>
        <dbReference type="Pfam" id="PF13456"/>
    </source>
</evidence>
<dbReference type="Proteomes" id="UP001459277">
    <property type="component" value="Unassembled WGS sequence"/>
</dbReference>
<proteinExistence type="predicted"/>
<reference evidence="2 3" key="1">
    <citation type="submission" date="2024-01" db="EMBL/GenBank/DDBJ databases">
        <title>A telomere-to-telomere, gap-free genome of sweet tea (Lithocarpus litseifolius).</title>
        <authorList>
            <person name="Zhou J."/>
        </authorList>
    </citation>
    <scope>NUCLEOTIDE SEQUENCE [LARGE SCALE GENOMIC DNA]</scope>
    <source>
        <strain evidence="2">Zhou-2022a</strain>
        <tissue evidence="2">Leaf</tissue>
    </source>
</reference>
<dbReference type="Pfam" id="PF13456">
    <property type="entry name" value="RVT_3"/>
    <property type="match status" value="1"/>
</dbReference>
<dbReference type="InterPro" id="IPR036397">
    <property type="entry name" value="RNaseH_sf"/>
</dbReference>
<dbReference type="PANTHER" id="PTHR47074:SF48">
    <property type="entry name" value="POLYNUCLEOTIDYL TRANSFERASE, RIBONUCLEASE H-LIKE SUPERFAMILY PROTEIN"/>
    <property type="match status" value="1"/>
</dbReference>
<dbReference type="EMBL" id="JAZDWU010000001">
    <property type="protein sequence ID" value="KAL0016706.1"/>
    <property type="molecule type" value="Genomic_DNA"/>
</dbReference>
<dbReference type="GO" id="GO:0004523">
    <property type="term" value="F:RNA-DNA hybrid ribonuclease activity"/>
    <property type="evidence" value="ECO:0007669"/>
    <property type="project" value="InterPro"/>
</dbReference>
<dbReference type="InterPro" id="IPR052929">
    <property type="entry name" value="RNase_H-like_EbsB-rel"/>
</dbReference>
<name>A0AAW2E1Y6_9ROSI</name>
<keyword evidence="3" id="KW-1185">Reference proteome</keyword>
<gene>
    <name evidence="2" type="ORF">SO802_003775</name>
</gene>
<dbReference type="CDD" id="cd06222">
    <property type="entry name" value="RNase_H_like"/>
    <property type="match status" value="1"/>
</dbReference>
<dbReference type="GO" id="GO:0003676">
    <property type="term" value="F:nucleic acid binding"/>
    <property type="evidence" value="ECO:0007669"/>
    <property type="project" value="InterPro"/>
</dbReference>
<dbReference type="PANTHER" id="PTHR47074">
    <property type="entry name" value="BNAC02G40300D PROTEIN"/>
    <property type="match status" value="1"/>
</dbReference>
<dbReference type="InterPro" id="IPR002156">
    <property type="entry name" value="RNaseH_domain"/>
</dbReference>
<dbReference type="Gene3D" id="3.30.420.10">
    <property type="entry name" value="Ribonuclease H-like superfamily/Ribonuclease H"/>
    <property type="match status" value="1"/>
</dbReference>
<sequence length="215" mass="23447">MTVSQIWTRRNKLRVDEAAAPLSLINQLASASLKDFQLSSLSPPKAPSHTSDIKWLPPPSNWVKINFDGATFNESSFASLGAIIRNDIGLVMAAFTQPIPLPTSVEMVEVLAARGALCFAKDLGFNKIIVEGDSEVIIKALNNGGLPSSSFGLIIKDIKVLSSSLGKVLFNHTRRQGNRVAHELARMACNFAHFLSWMEDVPPGVKGVYIYEVIK</sequence>
<protein>
    <recommendedName>
        <fullName evidence="1">RNase H type-1 domain-containing protein</fullName>
    </recommendedName>
</protein>
<evidence type="ECO:0000313" key="3">
    <source>
        <dbReference type="Proteomes" id="UP001459277"/>
    </source>
</evidence>
<dbReference type="AlphaFoldDB" id="A0AAW2E1Y6"/>
<dbReference type="InterPro" id="IPR044730">
    <property type="entry name" value="RNase_H-like_dom_plant"/>
</dbReference>
<comment type="caution">
    <text evidence="2">The sequence shown here is derived from an EMBL/GenBank/DDBJ whole genome shotgun (WGS) entry which is preliminary data.</text>
</comment>
<evidence type="ECO:0000313" key="2">
    <source>
        <dbReference type="EMBL" id="KAL0016706.1"/>
    </source>
</evidence>
<dbReference type="InterPro" id="IPR012337">
    <property type="entry name" value="RNaseH-like_sf"/>
</dbReference>
<dbReference type="SUPFAM" id="SSF53098">
    <property type="entry name" value="Ribonuclease H-like"/>
    <property type="match status" value="1"/>
</dbReference>
<organism evidence="2 3">
    <name type="scientific">Lithocarpus litseifolius</name>
    <dbReference type="NCBI Taxonomy" id="425828"/>
    <lineage>
        <taxon>Eukaryota</taxon>
        <taxon>Viridiplantae</taxon>
        <taxon>Streptophyta</taxon>
        <taxon>Embryophyta</taxon>
        <taxon>Tracheophyta</taxon>
        <taxon>Spermatophyta</taxon>
        <taxon>Magnoliopsida</taxon>
        <taxon>eudicotyledons</taxon>
        <taxon>Gunneridae</taxon>
        <taxon>Pentapetalae</taxon>
        <taxon>rosids</taxon>
        <taxon>fabids</taxon>
        <taxon>Fagales</taxon>
        <taxon>Fagaceae</taxon>
        <taxon>Lithocarpus</taxon>
    </lineage>
</organism>
<accession>A0AAW2E1Y6</accession>